<feature type="domain" description="DRTGG" evidence="2">
    <location>
        <begin position="214"/>
        <end position="318"/>
    </location>
</feature>
<dbReference type="InterPro" id="IPR028979">
    <property type="entry name" value="Ser_kin/Pase_Hpr-like_N_sf"/>
</dbReference>
<dbReference type="Proteomes" id="UP000091979">
    <property type="component" value="Unassembled WGS sequence"/>
</dbReference>
<evidence type="ECO:0000313" key="3">
    <source>
        <dbReference type="EMBL" id="OBQ54526.1"/>
    </source>
</evidence>
<sequence>MIGLYIGSTDAFAGKNIVLMALGLEMQRRGMRVGYMKPVGSIPKRIDDAIGDEDAIVIQELLGLEIAPDVLTPVIIPDNLRATTLSDETDALAAIQSAYNTISKDKDVMLVGGCGSIQYTGTHRGVDGLTLSKQLGLKTLLVDRYRRNRLNYDAVLNIKKTLGDDMLGVLFNDVPEDFSRDAEDILVPFLEKNSVDVFGTVPRDPMLNAIKASELAWRLKGKIISGNSQSQRIIQNFLIGTMQVENFMTYFRQSANLATIVGGDRTDLQLIAMEGGCPCLIVTGNITPNEIVRARSEQLGVPVIQVSEDTYTVARRMELILNSQKLRELVKIKRGAELVDNAFDYNKLCQKLSQNSE</sequence>
<protein>
    <submittedName>
        <fullName evidence="3">DRTGG domain protein</fullName>
    </submittedName>
</protein>
<dbReference type="AlphaFoldDB" id="A0A1B7XG75"/>
<dbReference type="InterPro" id="IPR027417">
    <property type="entry name" value="P-loop_NTPase"/>
</dbReference>
<dbReference type="Gene3D" id="3.40.50.300">
    <property type="entry name" value="P-loop containing nucleotide triphosphate hydrolases"/>
    <property type="match status" value="1"/>
</dbReference>
<dbReference type="PATRIC" id="fig|1560234.3.peg.3094"/>
<comment type="subunit">
    <text evidence="1">Homohexamer.</text>
</comment>
<keyword evidence="4" id="KW-1185">Reference proteome</keyword>
<gene>
    <name evidence="3" type="ORF">SP90_05595</name>
</gene>
<dbReference type="Pfam" id="PF13500">
    <property type="entry name" value="AAA_26"/>
    <property type="match status" value="1"/>
</dbReference>
<dbReference type="Gene3D" id="3.40.1390.20">
    <property type="entry name" value="HprK N-terminal domain-like"/>
    <property type="match status" value="1"/>
</dbReference>
<dbReference type="SUPFAM" id="SSF75138">
    <property type="entry name" value="HprK N-terminal domain-like"/>
    <property type="match status" value="1"/>
</dbReference>
<dbReference type="RefSeq" id="WP_066853441.1">
    <property type="nucleotide sequence ID" value="NZ_JXMS01000007.1"/>
</dbReference>
<dbReference type="SUPFAM" id="SSF52540">
    <property type="entry name" value="P-loop containing nucleoside triphosphate hydrolases"/>
    <property type="match status" value="1"/>
</dbReference>
<evidence type="ECO:0000313" key="4">
    <source>
        <dbReference type="Proteomes" id="UP000091979"/>
    </source>
</evidence>
<dbReference type="InterPro" id="IPR010766">
    <property type="entry name" value="DRTGG"/>
</dbReference>
<reference evidence="3 4" key="1">
    <citation type="submission" date="2015-01" db="EMBL/GenBank/DDBJ databases">
        <title>Desulfovibrio sp. JC271 draft genome sequence.</title>
        <authorList>
            <person name="Shivani Y."/>
            <person name="Subhash Y."/>
            <person name="Sasikala C."/>
            <person name="Ramana C.V."/>
        </authorList>
    </citation>
    <scope>NUCLEOTIDE SEQUENCE [LARGE SCALE GENOMIC DNA]</scope>
    <source>
        <strain evidence="3 4">JC271</strain>
    </source>
</reference>
<dbReference type="EMBL" id="JXMS01000007">
    <property type="protein sequence ID" value="OBQ54526.1"/>
    <property type="molecule type" value="Genomic_DNA"/>
</dbReference>
<proteinExistence type="predicted"/>
<accession>A0A1B7XG75</accession>
<organism evidence="3 4">
    <name type="scientific">Halodesulfovibrio spirochaetisodalis</name>
    <dbReference type="NCBI Taxonomy" id="1560234"/>
    <lineage>
        <taxon>Bacteria</taxon>
        <taxon>Pseudomonadati</taxon>
        <taxon>Thermodesulfobacteriota</taxon>
        <taxon>Desulfovibrionia</taxon>
        <taxon>Desulfovibrionales</taxon>
        <taxon>Desulfovibrionaceae</taxon>
        <taxon>Halodesulfovibrio</taxon>
    </lineage>
</organism>
<dbReference type="OrthoDB" id="9769095at2"/>
<dbReference type="Pfam" id="PF07085">
    <property type="entry name" value="DRTGG"/>
    <property type="match status" value="1"/>
</dbReference>
<dbReference type="STRING" id="1560234.SP90_05595"/>
<dbReference type="PANTHER" id="PTHR43356">
    <property type="entry name" value="PHOSPHATE ACETYLTRANSFERASE"/>
    <property type="match status" value="1"/>
</dbReference>
<comment type="caution">
    <text evidence="3">The sequence shown here is derived from an EMBL/GenBank/DDBJ whole genome shotgun (WGS) entry which is preliminary data.</text>
</comment>
<evidence type="ECO:0000259" key="2">
    <source>
        <dbReference type="Pfam" id="PF07085"/>
    </source>
</evidence>
<dbReference type="InterPro" id="IPR050500">
    <property type="entry name" value="Phos_Acetyltrans/Butyryltrans"/>
</dbReference>
<evidence type="ECO:0000256" key="1">
    <source>
        <dbReference type="ARBA" id="ARBA00011643"/>
    </source>
</evidence>
<dbReference type="CDD" id="cd03109">
    <property type="entry name" value="DTBS"/>
    <property type="match status" value="1"/>
</dbReference>
<dbReference type="PANTHER" id="PTHR43356:SF2">
    <property type="entry name" value="PHOSPHATE ACETYLTRANSFERASE"/>
    <property type="match status" value="1"/>
</dbReference>
<name>A0A1B7XG75_9BACT</name>